<protein>
    <recommendedName>
        <fullName evidence="3">DUF2946 domain-containing protein</fullName>
    </recommendedName>
</protein>
<name>A0A850LC38_9RHOB</name>
<dbReference type="InterPro" id="IPR021333">
    <property type="entry name" value="DUF2946"/>
</dbReference>
<proteinExistence type="predicted"/>
<evidence type="ECO:0000313" key="2">
    <source>
        <dbReference type="Proteomes" id="UP000565723"/>
    </source>
</evidence>
<dbReference type="RefSeq" id="WP_011241832.1">
    <property type="nucleotide sequence ID" value="NZ_JABXIY010000005.1"/>
</dbReference>
<accession>A0A850LC38</accession>
<reference evidence="1 2" key="1">
    <citation type="journal article" date="2020" name="Proc. Natl. Acad. Sci. U.S.A.">
        <title>Ecological drivers of bacterial community assembly in synthetic phycospheres.</title>
        <authorList>
            <person name="Fu H."/>
            <person name="Uchimiya M."/>
            <person name="Gore J."/>
            <person name="Moran M.A."/>
        </authorList>
    </citation>
    <scope>NUCLEOTIDE SEQUENCE [LARGE SCALE GENOMIC DNA]</scope>
    <source>
        <strain evidence="1">HF-Din03</strain>
    </source>
</reference>
<dbReference type="AlphaFoldDB" id="A0A850LC38"/>
<dbReference type="EMBL" id="JABXIY010000005">
    <property type="protein sequence ID" value="NVK95584.1"/>
    <property type="molecule type" value="Genomic_DNA"/>
</dbReference>
<gene>
    <name evidence="1" type="ORF">HW564_01525</name>
</gene>
<organism evidence="1 2">
    <name type="scientific">Ruegeria pomeroyi</name>
    <dbReference type="NCBI Taxonomy" id="89184"/>
    <lineage>
        <taxon>Bacteria</taxon>
        <taxon>Pseudomonadati</taxon>
        <taxon>Pseudomonadota</taxon>
        <taxon>Alphaproteobacteria</taxon>
        <taxon>Rhodobacterales</taxon>
        <taxon>Roseobacteraceae</taxon>
        <taxon>Ruegeria</taxon>
    </lineage>
</organism>
<dbReference type="Pfam" id="PF11162">
    <property type="entry name" value="DUF2946"/>
    <property type="match status" value="1"/>
</dbReference>
<sequence>MPRQPNRPEPIRCALRRVAGVLGALLLVLQLLVPHLAQADEGAWIEICAEGGATWIQMPAEETGDPCPDCGDCLLCSTAMDVLTPAYGAAVEPVILIARQLTGTDVSVAAARHRLWPETRGPPFQDKRGAMC</sequence>
<comment type="caution">
    <text evidence="1">The sequence shown here is derived from an EMBL/GenBank/DDBJ whole genome shotgun (WGS) entry which is preliminary data.</text>
</comment>
<evidence type="ECO:0000313" key="1">
    <source>
        <dbReference type="EMBL" id="NVK95584.1"/>
    </source>
</evidence>
<dbReference type="Proteomes" id="UP000565723">
    <property type="component" value="Unassembled WGS sequence"/>
</dbReference>
<evidence type="ECO:0008006" key="3">
    <source>
        <dbReference type="Google" id="ProtNLM"/>
    </source>
</evidence>